<dbReference type="InterPro" id="IPR011008">
    <property type="entry name" value="Dimeric_a/b-barrel"/>
</dbReference>
<evidence type="ECO:0008006" key="11">
    <source>
        <dbReference type="Google" id="ProtNLM"/>
    </source>
</evidence>
<dbReference type="SUPFAM" id="SSF54909">
    <property type="entry name" value="Dimeric alpha+beta barrel"/>
    <property type="match status" value="1"/>
</dbReference>
<dbReference type="NCBIfam" id="TIGR01413">
    <property type="entry name" value="Dyp_perox_fam"/>
    <property type="match status" value="1"/>
</dbReference>
<dbReference type="InterPro" id="IPR048328">
    <property type="entry name" value="Dyp_perox_C"/>
</dbReference>
<comment type="caution">
    <text evidence="9">The sequence shown here is derived from an EMBL/GenBank/DDBJ whole genome shotgun (WGS) entry which is preliminary data.</text>
</comment>
<proteinExistence type="inferred from homology"/>
<comment type="cofactor">
    <cofactor evidence="1">
        <name>heme b</name>
        <dbReference type="ChEBI" id="CHEBI:60344"/>
    </cofactor>
</comment>
<evidence type="ECO:0000259" key="8">
    <source>
        <dbReference type="Pfam" id="PF20628"/>
    </source>
</evidence>
<keyword evidence="4" id="KW-0560">Oxidoreductase</keyword>
<gene>
    <name evidence="9" type="ORF">GCM10008098_09030</name>
</gene>
<evidence type="ECO:0000256" key="4">
    <source>
        <dbReference type="ARBA" id="ARBA00023002"/>
    </source>
</evidence>
<keyword evidence="3" id="KW-0479">Metal-binding</keyword>
<dbReference type="InterPro" id="IPR006314">
    <property type="entry name" value="Dyp_peroxidase"/>
</dbReference>
<dbReference type="PANTHER" id="PTHR30521:SF0">
    <property type="entry name" value="DYP-TYPE PEROXIDASE FAMILY PROTEIN"/>
    <property type="match status" value="1"/>
</dbReference>
<evidence type="ECO:0000259" key="7">
    <source>
        <dbReference type="Pfam" id="PF04261"/>
    </source>
</evidence>
<evidence type="ECO:0000256" key="3">
    <source>
        <dbReference type="ARBA" id="ARBA00022723"/>
    </source>
</evidence>
<keyword evidence="10" id="KW-1185">Reference proteome</keyword>
<feature type="domain" description="Dyp-type peroxidase C-terminal" evidence="8">
    <location>
        <begin position="99"/>
        <end position="262"/>
    </location>
</feature>
<evidence type="ECO:0000313" key="10">
    <source>
        <dbReference type="Proteomes" id="UP000621898"/>
    </source>
</evidence>
<protein>
    <recommendedName>
        <fullName evidence="11">Peroxidase</fullName>
    </recommendedName>
</protein>
<dbReference type="InterPro" id="IPR048327">
    <property type="entry name" value="Dyp_perox_N"/>
</dbReference>
<dbReference type="PANTHER" id="PTHR30521">
    <property type="entry name" value="DEFERROCHELATASE/PEROXIDASE"/>
    <property type="match status" value="1"/>
</dbReference>
<keyword evidence="5" id="KW-0408">Iron</keyword>
<dbReference type="Pfam" id="PF20628">
    <property type="entry name" value="Dyp_perox_C"/>
    <property type="match status" value="1"/>
</dbReference>
<feature type="domain" description="Dyp-type peroxidase N-terminal" evidence="7">
    <location>
        <begin position="8"/>
        <end position="96"/>
    </location>
</feature>
<evidence type="ECO:0000256" key="1">
    <source>
        <dbReference type="ARBA" id="ARBA00001970"/>
    </source>
</evidence>
<sequence length="267" mass="29497">MASLLRGIGFRDPDGRLSCVMGFGSDAWDRLFGQPRPSDLHPFREIKGQHHAVSTPGDMLFHIRAMRMDLCFELATQIVSRLGDAVATADEVHGFKYFDERDLLGFVDGTENPMDQAAIDAAIIGDEDPSFAGGSYVIVQKYLHDLKAWNAVPVEQQENIVGRAKLSDIEQADAAKAPYAHNVLTNIEKDGEQLQIVRDNMPFGDVSKGEFGTYFIGYARSPGRTEQMLVNMFVGNPPGNYDRLLDFSKAVTGTLFFVPSATFLDNV</sequence>
<accession>A0ABQ2ZP28</accession>
<dbReference type="EMBL" id="BMXT01000001">
    <property type="protein sequence ID" value="GGY19050.1"/>
    <property type="molecule type" value="Genomic_DNA"/>
</dbReference>
<comment type="similarity">
    <text evidence="6">Belongs to the DyP-type peroxidase family.</text>
</comment>
<name>A0ABQ2ZP28_9GAMM</name>
<evidence type="ECO:0000256" key="2">
    <source>
        <dbReference type="ARBA" id="ARBA00022559"/>
    </source>
</evidence>
<evidence type="ECO:0000313" key="9">
    <source>
        <dbReference type="EMBL" id="GGY19050.1"/>
    </source>
</evidence>
<dbReference type="Proteomes" id="UP000621898">
    <property type="component" value="Unassembled WGS sequence"/>
</dbReference>
<dbReference type="PROSITE" id="PS51404">
    <property type="entry name" value="DYP_PEROXIDASE"/>
    <property type="match status" value="1"/>
</dbReference>
<evidence type="ECO:0000256" key="6">
    <source>
        <dbReference type="ARBA" id="ARBA00025737"/>
    </source>
</evidence>
<keyword evidence="2" id="KW-0575">Peroxidase</keyword>
<evidence type="ECO:0000256" key="5">
    <source>
        <dbReference type="ARBA" id="ARBA00023004"/>
    </source>
</evidence>
<dbReference type="Pfam" id="PF04261">
    <property type="entry name" value="Dyp_perox_N"/>
    <property type="match status" value="1"/>
</dbReference>
<reference evidence="10" key="1">
    <citation type="journal article" date="2019" name="Int. J. Syst. Evol. Microbiol.">
        <title>The Global Catalogue of Microorganisms (GCM) 10K type strain sequencing project: providing services to taxonomists for standard genome sequencing and annotation.</title>
        <authorList>
            <consortium name="The Broad Institute Genomics Platform"/>
            <consortium name="The Broad Institute Genome Sequencing Center for Infectious Disease"/>
            <person name="Wu L."/>
            <person name="Ma J."/>
        </authorList>
    </citation>
    <scope>NUCLEOTIDE SEQUENCE [LARGE SCALE GENOMIC DNA]</scope>
    <source>
        <strain evidence="10">KCTC 22232</strain>
    </source>
</reference>
<organism evidence="9 10">
    <name type="scientific">Rhodanobacter panaciterrae</name>
    <dbReference type="NCBI Taxonomy" id="490572"/>
    <lineage>
        <taxon>Bacteria</taxon>
        <taxon>Pseudomonadati</taxon>
        <taxon>Pseudomonadota</taxon>
        <taxon>Gammaproteobacteria</taxon>
        <taxon>Lysobacterales</taxon>
        <taxon>Rhodanobacteraceae</taxon>
        <taxon>Rhodanobacter</taxon>
    </lineage>
</organism>